<sequence>MASRNPLRAYEHATIIDVTDVTGRPLRPDQTVLVDGDTITAIGPSAQLPVPAEATVTDLSGKYVIPGLADMHVHSESGTDDERHFPAIYVANGITTVREMWGKPLLHEWRRKVETGASLGPRSVIASPLVDGSPALWADISADSPVITATTTAEARRAVGEAIDSGADFVKVYSRLEREPYFAVLDEAAKRDIPVAGHRSDNVPLAEQIEAGQRSFEHVHGLWPATAADTGRFEAAMASIAPGQGIQYASWFKQVNDIEWEATENYSAAAASSLFERMVAADVAYCPTLIMHTAVDLPDGIVFDDPRLSYLPPDTAQMWEFVGEQVFRGGGRDAIETARRITLFGRRLAAVAALDEAGVRLLAGTDAVTPGLFPGFSLHDELELLVRAGLTPLRALRAATIEPARFLGRAEKTGSTEEGKLADFVVLDANPLDDIGNTREINAVVLGGRYLGAEERDALLATASAIAAAHG</sequence>
<organism evidence="1 2">
    <name type="scientific">Prauserella marina</name>
    <dbReference type="NCBI Taxonomy" id="530584"/>
    <lineage>
        <taxon>Bacteria</taxon>
        <taxon>Bacillati</taxon>
        <taxon>Actinomycetota</taxon>
        <taxon>Actinomycetes</taxon>
        <taxon>Pseudonocardiales</taxon>
        <taxon>Pseudonocardiaceae</taxon>
        <taxon>Prauserella</taxon>
    </lineage>
</organism>
<keyword evidence="1" id="KW-0378">Hydrolase</keyword>
<reference evidence="1 2" key="1">
    <citation type="submission" date="2016-10" db="EMBL/GenBank/DDBJ databases">
        <authorList>
            <person name="de Groot N.N."/>
        </authorList>
    </citation>
    <scope>NUCLEOTIDE SEQUENCE [LARGE SCALE GENOMIC DNA]</scope>
    <source>
        <strain evidence="1 2">CGMCC 4.5506</strain>
    </source>
</reference>
<dbReference type="Gene3D" id="3.40.50.10910">
    <property type="entry name" value="Amidohydrolase"/>
    <property type="match status" value="1"/>
</dbReference>
<dbReference type="PANTHER" id="PTHR43135:SF3">
    <property type="entry name" value="ALPHA-D-RIBOSE 1-METHYLPHOSPHONATE 5-TRIPHOSPHATE DIPHOSPHATASE"/>
    <property type="match status" value="1"/>
</dbReference>
<dbReference type="InterPro" id="IPR006680">
    <property type="entry name" value="Amidohydro-rel"/>
</dbReference>
<dbReference type="AlphaFoldDB" id="A0A1G6XFM3"/>
<dbReference type="SUPFAM" id="SSF51338">
    <property type="entry name" value="Composite domain of metallo-dependent hydrolases"/>
    <property type="match status" value="1"/>
</dbReference>
<evidence type="ECO:0000313" key="2">
    <source>
        <dbReference type="Proteomes" id="UP000199494"/>
    </source>
</evidence>
<dbReference type="Pfam" id="PF01979">
    <property type="entry name" value="Amidohydro_1"/>
    <property type="match status" value="1"/>
</dbReference>
<dbReference type="PANTHER" id="PTHR43135">
    <property type="entry name" value="ALPHA-D-RIBOSE 1-METHYLPHOSPHONATE 5-TRIPHOSPHATE DIPHOSPHATASE"/>
    <property type="match status" value="1"/>
</dbReference>
<dbReference type="InterPro" id="IPR011059">
    <property type="entry name" value="Metal-dep_hydrolase_composite"/>
</dbReference>
<evidence type="ECO:0000313" key="1">
    <source>
        <dbReference type="EMBL" id="SDD77009.1"/>
    </source>
</evidence>
<dbReference type="Gene3D" id="2.30.40.10">
    <property type="entry name" value="Urease, subunit C, domain 1"/>
    <property type="match status" value="2"/>
</dbReference>
<name>A0A1G6XFM3_9PSEU</name>
<dbReference type="GO" id="GO:0016810">
    <property type="term" value="F:hydrolase activity, acting on carbon-nitrogen (but not peptide) bonds"/>
    <property type="evidence" value="ECO:0007669"/>
    <property type="project" value="InterPro"/>
</dbReference>
<proteinExistence type="predicted"/>
<dbReference type="InterPro" id="IPR051781">
    <property type="entry name" value="Metallo-dep_Hydrolase"/>
</dbReference>
<dbReference type="RefSeq" id="WP_211323638.1">
    <property type="nucleotide sequence ID" value="NZ_CP016353.1"/>
</dbReference>
<dbReference type="InterPro" id="IPR032466">
    <property type="entry name" value="Metal_Hydrolase"/>
</dbReference>
<dbReference type="EMBL" id="FMZE01000012">
    <property type="protein sequence ID" value="SDD77009.1"/>
    <property type="molecule type" value="Genomic_DNA"/>
</dbReference>
<dbReference type="Gene3D" id="1.20.58.520">
    <property type="entry name" value="Amidohydrolase"/>
    <property type="match status" value="1"/>
</dbReference>
<keyword evidence="2" id="KW-1185">Reference proteome</keyword>
<accession>A0A1G6XFM3</accession>
<gene>
    <name evidence="1" type="ORF">SAMN05421630_11273</name>
</gene>
<dbReference type="SUPFAM" id="SSF51556">
    <property type="entry name" value="Metallo-dependent hydrolases"/>
    <property type="match status" value="1"/>
</dbReference>
<dbReference type="Gene3D" id="3.30.110.90">
    <property type="entry name" value="Amidohydrolase"/>
    <property type="match status" value="2"/>
</dbReference>
<protein>
    <submittedName>
        <fullName evidence="1">Amidohydrolase family protein</fullName>
    </submittedName>
</protein>
<dbReference type="Proteomes" id="UP000199494">
    <property type="component" value="Unassembled WGS sequence"/>
</dbReference>
<dbReference type="STRING" id="530584.SAMN05421630_11273"/>